<evidence type="ECO:0000313" key="4">
    <source>
        <dbReference type="EMBL" id="RXK85808.1"/>
    </source>
</evidence>
<dbReference type="EMBL" id="SDHZ01000001">
    <property type="protein sequence ID" value="RXK85808.1"/>
    <property type="molecule type" value="Genomic_DNA"/>
</dbReference>
<comment type="caution">
    <text evidence="4">The sequence shown here is derived from an EMBL/GenBank/DDBJ whole genome shotgun (WGS) entry which is preliminary data.</text>
</comment>
<dbReference type="PANTHER" id="PTHR11358:SF26">
    <property type="entry name" value="GUANIDINO ACID HYDROLASE, MITOCHONDRIAL"/>
    <property type="match status" value="1"/>
</dbReference>
<dbReference type="AlphaFoldDB" id="A0A4Q1DA87"/>
<organism evidence="4 5">
    <name type="scientific">Filimonas effusa</name>
    <dbReference type="NCBI Taxonomy" id="2508721"/>
    <lineage>
        <taxon>Bacteria</taxon>
        <taxon>Pseudomonadati</taxon>
        <taxon>Bacteroidota</taxon>
        <taxon>Chitinophagia</taxon>
        <taxon>Chitinophagales</taxon>
        <taxon>Chitinophagaceae</taxon>
        <taxon>Filimonas</taxon>
    </lineage>
</organism>
<dbReference type="GO" id="GO:0046872">
    <property type="term" value="F:metal ion binding"/>
    <property type="evidence" value="ECO:0007669"/>
    <property type="project" value="UniProtKB-KW"/>
</dbReference>
<dbReference type="InterPro" id="IPR006035">
    <property type="entry name" value="Ureohydrolase"/>
</dbReference>
<name>A0A4Q1DA87_9BACT</name>
<protein>
    <submittedName>
        <fullName evidence="4">Agmatinase</fullName>
    </submittedName>
</protein>
<gene>
    <name evidence="4" type="ORF">ESB13_03070</name>
</gene>
<dbReference type="Gene3D" id="3.40.800.10">
    <property type="entry name" value="Ureohydrolase domain"/>
    <property type="match status" value="1"/>
</dbReference>
<evidence type="ECO:0000313" key="5">
    <source>
        <dbReference type="Proteomes" id="UP000290545"/>
    </source>
</evidence>
<keyword evidence="1" id="KW-0479">Metal-binding</keyword>
<comment type="similarity">
    <text evidence="3">Belongs to the arginase family.</text>
</comment>
<dbReference type="PANTHER" id="PTHR11358">
    <property type="entry name" value="ARGINASE/AGMATINASE"/>
    <property type="match status" value="1"/>
</dbReference>
<dbReference type="Pfam" id="PF00491">
    <property type="entry name" value="Arginase"/>
    <property type="match status" value="1"/>
</dbReference>
<evidence type="ECO:0000256" key="2">
    <source>
        <dbReference type="ARBA" id="ARBA00022801"/>
    </source>
</evidence>
<reference evidence="4 5" key="1">
    <citation type="submission" date="2019-01" db="EMBL/GenBank/DDBJ databases">
        <title>Filimonas sp. strain TTM-71.</title>
        <authorList>
            <person name="Chen W.-M."/>
        </authorList>
    </citation>
    <scope>NUCLEOTIDE SEQUENCE [LARGE SCALE GENOMIC DNA]</scope>
    <source>
        <strain evidence="4 5">TTM-71</strain>
    </source>
</reference>
<sequence>MADLSGFDPNLAGNPHNNIFGLPFTEEEAALVLLPVPWEVTVSCTAGTARCAEHIFKASLQVDLFDADIPNGWKEGFYMREVNKKILLKSDYLRKEAELYIDYISKGEAVEKNKFMCKSLRDINEGSLLLNDWVYEQTRELLQRNKLVALIGGDHSTPLGLWKALAEQHGDFGILQIDAHSNLRTSYGNFKYSHASVMHNALSEIPHLTKLVQLGVRDYSETEHQYVANNPARIACFLDRNIKERIYEGDTWKSITNDIIAQLPQKVHISFDIDGLDPKLCPHAGTPVPGGFDIEPLLYLFKRIIESGRQLISFDLVEIGVGEQEWDANVGAHLLWRLCNLMIKSKQQWSTTS</sequence>
<keyword evidence="5" id="KW-1185">Reference proteome</keyword>
<dbReference type="InterPro" id="IPR023696">
    <property type="entry name" value="Ureohydrolase_dom_sf"/>
</dbReference>
<dbReference type="PIRSF" id="PIRSF036979">
    <property type="entry name" value="Arginase"/>
    <property type="match status" value="1"/>
</dbReference>
<dbReference type="PROSITE" id="PS51409">
    <property type="entry name" value="ARGINASE_2"/>
    <property type="match status" value="1"/>
</dbReference>
<evidence type="ECO:0000256" key="1">
    <source>
        <dbReference type="ARBA" id="ARBA00022723"/>
    </source>
</evidence>
<keyword evidence="2" id="KW-0378">Hydrolase</keyword>
<dbReference type="GO" id="GO:0008783">
    <property type="term" value="F:agmatinase activity"/>
    <property type="evidence" value="ECO:0007669"/>
    <property type="project" value="TreeGrafter"/>
</dbReference>
<proteinExistence type="inferred from homology"/>
<dbReference type="SUPFAM" id="SSF52768">
    <property type="entry name" value="Arginase/deacetylase"/>
    <property type="match status" value="1"/>
</dbReference>
<evidence type="ECO:0000256" key="3">
    <source>
        <dbReference type="PROSITE-ProRule" id="PRU00742"/>
    </source>
</evidence>
<accession>A0A4Q1DA87</accession>
<dbReference type="GO" id="GO:0033389">
    <property type="term" value="P:putrescine biosynthetic process from arginine, via agmatine"/>
    <property type="evidence" value="ECO:0007669"/>
    <property type="project" value="TreeGrafter"/>
</dbReference>
<dbReference type="PRINTS" id="PR00116">
    <property type="entry name" value="ARGINASE"/>
</dbReference>
<dbReference type="Proteomes" id="UP000290545">
    <property type="component" value="Unassembled WGS sequence"/>
</dbReference>
<dbReference type="RefSeq" id="WP_129001560.1">
    <property type="nucleotide sequence ID" value="NZ_SDHZ01000001.1"/>
</dbReference>
<dbReference type="OrthoDB" id="9788689at2"/>